<keyword evidence="1" id="KW-0677">Repeat</keyword>
<sequence length="572" mass="63794">MSWIGMMASILPVREAIQRGSIGEPQEADAQFLPIKEAIGSRFLDAAMVWAIWANNQHALYWLVGNGANINKRFKDIHFLAPLHCAAERMKPVLVSILLAGGAFPNITASIARTPLHLACSSYQAPRAEYGICSADTVGGLCTLHDPPHFDSTWGLQVLGDDNTPQERTSCQSLVVQLLLHYGATIDARDSNGRTRLAYSIGTRAYHISEALLTRKPPADINSRNDLGLTPLGEACELWECPERAQFCLKWGADVHLKDKLGRTPLFIAAESGNIELCRILIAAGADIGAVNVQNDHCLQASLLSQKWDCASHLLSVVEHYLPDGVADLLSSCSYEGLNCLGCCIFLRSVIPRDLSVRFLEFYAAVNLLDAANASGYTPLHLAVSFQSAEWVRVLLELGADPRISDTIYGWTSTFLATFQPLRSSLKTLKLIMESGKYTEDPEDLMGWSAGSMTFWLQSTLYLEGMDPIYYETADRMRSHTIPRAVAAWRRESERRKVHYRKESFPDLVERLLEQKGFLRWKIGTPAIQHPPFDIFTDPDNNYLRDSVSVDDENISDRSRHDARVVLWGWKA</sequence>
<dbReference type="PANTHER" id="PTHR24166:SF48">
    <property type="entry name" value="PROTEIN VAPYRIN"/>
    <property type="match status" value="1"/>
</dbReference>
<dbReference type="InterPro" id="IPR050889">
    <property type="entry name" value="Dendritic_Spine_Reg/Scaffold"/>
</dbReference>
<name>A0A132BEL3_MOLSC</name>
<evidence type="ECO:0000256" key="3">
    <source>
        <dbReference type="PROSITE-ProRule" id="PRU00023"/>
    </source>
</evidence>
<dbReference type="SUPFAM" id="SSF48403">
    <property type="entry name" value="Ankyrin repeat"/>
    <property type="match status" value="2"/>
</dbReference>
<protein>
    <submittedName>
        <fullName evidence="4">Ankyrin</fullName>
    </submittedName>
</protein>
<reference evidence="4 5" key="1">
    <citation type="submission" date="2015-10" db="EMBL/GenBank/DDBJ databases">
        <title>Full genome of DAOMC 229536 Phialocephala scopiformis, a fungal endophyte of spruce producing the potent anti-insectan compound rugulosin.</title>
        <authorList>
            <consortium name="DOE Joint Genome Institute"/>
            <person name="Walker A.K."/>
            <person name="Frasz S.L."/>
            <person name="Seifert K.A."/>
            <person name="Miller J.D."/>
            <person name="Mondo S.J."/>
            <person name="Labutti K."/>
            <person name="Lipzen A."/>
            <person name="Dockter R."/>
            <person name="Kennedy M."/>
            <person name="Grigoriev I.V."/>
            <person name="Spatafora J.W."/>
        </authorList>
    </citation>
    <scope>NUCLEOTIDE SEQUENCE [LARGE SCALE GENOMIC DNA]</scope>
    <source>
        <strain evidence="4 5">CBS 120377</strain>
    </source>
</reference>
<dbReference type="InterPro" id="IPR002110">
    <property type="entry name" value="Ankyrin_rpt"/>
</dbReference>
<evidence type="ECO:0000313" key="5">
    <source>
        <dbReference type="Proteomes" id="UP000070700"/>
    </source>
</evidence>
<evidence type="ECO:0000313" key="4">
    <source>
        <dbReference type="EMBL" id="KUJ10449.1"/>
    </source>
</evidence>
<evidence type="ECO:0000256" key="2">
    <source>
        <dbReference type="ARBA" id="ARBA00023043"/>
    </source>
</evidence>
<proteinExistence type="predicted"/>
<dbReference type="InParanoid" id="A0A132BEL3"/>
<dbReference type="Proteomes" id="UP000070700">
    <property type="component" value="Unassembled WGS sequence"/>
</dbReference>
<dbReference type="GeneID" id="28830280"/>
<dbReference type="SMART" id="SM00248">
    <property type="entry name" value="ANK"/>
    <property type="match status" value="6"/>
</dbReference>
<keyword evidence="2 3" id="KW-0040">ANK repeat</keyword>
<dbReference type="OrthoDB" id="20872at2759"/>
<organism evidence="4 5">
    <name type="scientific">Mollisia scopiformis</name>
    <name type="common">Conifer needle endophyte fungus</name>
    <name type="synonym">Phialocephala scopiformis</name>
    <dbReference type="NCBI Taxonomy" id="149040"/>
    <lineage>
        <taxon>Eukaryota</taxon>
        <taxon>Fungi</taxon>
        <taxon>Dikarya</taxon>
        <taxon>Ascomycota</taxon>
        <taxon>Pezizomycotina</taxon>
        <taxon>Leotiomycetes</taxon>
        <taxon>Helotiales</taxon>
        <taxon>Mollisiaceae</taxon>
        <taxon>Mollisia</taxon>
    </lineage>
</organism>
<accession>A0A132BEL3</accession>
<evidence type="ECO:0000256" key="1">
    <source>
        <dbReference type="ARBA" id="ARBA00022737"/>
    </source>
</evidence>
<dbReference type="KEGG" id="psco:LY89DRAFT_740161"/>
<keyword evidence="5" id="KW-1185">Reference proteome</keyword>
<gene>
    <name evidence="4" type="ORF">LY89DRAFT_740161</name>
</gene>
<dbReference type="PRINTS" id="PR01415">
    <property type="entry name" value="ANKYRIN"/>
</dbReference>
<dbReference type="PROSITE" id="PS50088">
    <property type="entry name" value="ANK_REPEAT"/>
    <property type="match status" value="2"/>
</dbReference>
<dbReference type="EMBL" id="KQ947429">
    <property type="protein sequence ID" value="KUJ10449.1"/>
    <property type="molecule type" value="Genomic_DNA"/>
</dbReference>
<feature type="repeat" description="ANK" evidence="3">
    <location>
        <begin position="261"/>
        <end position="293"/>
    </location>
</feature>
<dbReference type="Pfam" id="PF12796">
    <property type="entry name" value="Ank_2"/>
    <property type="match status" value="1"/>
</dbReference>
<dbReference type="PROSITE" id="PS50297">
    <property type="entry name" value="ANK_REP_REGION"/>
    <property type="match status" value="2"/>
</dbReference>
<feature type="repeat" description="ANK" evidence="3">
    <location>
        <begin position="375"/>
        <end position="407"/>
    </location>
</feature>
<dbReference type="Pfam" id="PF13857">
    <property type="entry name" value="Ank_5"/>
    <property type="match status" value="1"/>
</dbReference>
<dbReference type="InterPro" id="IPR036770">
    <property type="entry name" value="Ankyrin_rpt-contain_sf"/>
</dbReference>
<dbReference type="Gene3D" id="1.25.40.20">
    <property type="entry name" value="Ankyrin repeat-containing domain"/>
    <property type="match status" value="3"/>
</dbReference>
<dbReference type="RefSeq" id="XP_018064804.1">
    <property type="nucleotide sequence ID" value="XM_018220554.1"/>
</dbReference>
<dbReference type="PANTHER" id="PTHR24166">
    <property type="entry name" value="ROLLING PEBBLES, ISOFORM B"/>
    <property type="match status" value="1"/>
</dbReference>
<dbReference type="AlphaFoldDB" id="A0A132BEL3"/>